<keyword evidence="3 5" id="KW-0804">Transcription</keyword>
<comment type="function">
    <text evidence="4 5">Necessary for efficient RNA polymerase transcription elongation past template-encoded arresting sites. The arresting sites in DNA have the property of trapping a certain fraction of elongating RNA polymerases that pass through, resulting in locked ternary complexes. Cleavage of the nascent transcript by cleavage factors such as GreA or GreB allows the resumption of elongation from the new 3'terminus. GreA releases sequences of 2 to 3 nucleotides.</text>
</comment>
<dbReference type="HAMAP" id="MF_00105">
    <property type="entry name" value="GreA_GreB"/>
    <property type="match status" value="1"/>
</dbReference>
<dbReference type="PANTHER" id="PTHR30437">
    <property type="entry name" value="TRANSCRIPTION ELONGATION FACTOR GREA"/>
    <property type="match status" value="1"/>
</dbReference>
<evidence type="ECO:0000313" key="9">
    <source>
        <dbReference type="EMBL" id="UQX89455.1"/>
    </source>
</evidence>
<comment type="similarity">
    <text evidence="5">Belongs to the GreA/GreB family.</text>
</comment>
<dbReference type="InterPro" id="IPR001437">
    <property type="entry name" value="Tscrpt_elong_fac_GreA/B_C"/>
</dbReference>
<dbReference type="RefSeq" id="WP_249773351.1">
    <property type="nucleotide sequence ID" value="NZ_CP097332.1"/>
</dbReference>
<dbReference type="PANTHER" id="PTHR30437:SF4">
    <property type="entry name" value="TRANSCRIPTION ELONGATION FACTOR GREA"/>
    <property type="match status" value="1"/>
</dbReference>
<keyword evidence="9" id="KW-0648">Protein biosynthesis</keyword>
<dbReference type="Pfam" id="PF01272">
    <property type="entry name" value="GreA_GreB"/>
    <property type="match status" value="1"/>
</dbReference>
<organism evidence="9 10">
    <name type="scientific">Jatrophihabitans telluris</name>
    <dbReference type="NCBI Taxonomy" id="2038343"/>
    <lineage>
        <taxon>Bacteria</taxon>
        <taxon>Bacillati</taxon>
        <taxon>Actinomycetota</taxon>
        <taxon>Actinomycetes</taxon>
        <taxon>Jatrophihabitantales</taxon>
        <taxon>Jatrophihabitantaceae</taxon>
        <taxon>Jatrophihabitans</taxon>
    </lineage>
</organism>
<evidence type="ECO:0000256" key="4">
    <source>
        <dbReference type="ARBA" id="ARBA00024916"/>
    </source>
</evidence>
<dbReference type="Pfam" id="PF03449">
    <property type="entry name" value="GreA_GreB_N"/>
    <property type="match status" value="1"/>
</dbReference>
<dbReference type="NCBIfam" id="NF001262">
    <property type="entry name" value="PRK00226.1-3"/>
    <property type="match status" value="1"/>
</dbReference>
<evidence type="ECO:0000256" key="3">
    <source>
        <dbReference type="ARBA" id="ARBA00023163"/>
    </source>
</evidence>
<accession>A0ABY4R162</accession>
<dbReference type="InterPro" id="IPR036953">
    <property type="entry name" value="GreA/GreB_C_sf"/>
</dbReference>
<evidence type="ECO:0000259" key="7">
    <source>
        <dbReference type="Pfam" id="PF01272"/>
    </source>
</evidence>
<protein>
    <recommendedName>
        <fullName evidence="5">Transcription elongation factor GreA</fullName>
    </recommendedName>
    <alternativeName>
        <fullName evidence="5">Transcript cleavage factor GreA</fullName>
    </alternativeName>
</protein>
<evidence type="ECO:0000259" key="8">
    <source>
        <dbReference type="Pfam" id="PF03449"/>
    </source>
</evidence>
<dbReference type="InterPro" id="IPR036805">
    <property type="entry name" value="Tscrpt_elong_fac_GreA/B_N_sf"/>
</dbReference>
<dbReference type="GO" id="GO:0003746">
    <property type="term" value="F:translation elongation factor activity"/>
    <property type="evidence" value="ECO:0007669"/>
    <property type="project" value="UniProtKB-KW"/>
</dbReference>
<evidence type="ECO:0000256" key="6">
    <source>
        <dbReference type="SAM" id="MobiDB-lite"/>
    </source>
</evidence>
<keyword evidence="10" id="KW-1185">Reference proteome</keyword>
<feature type="region of interest" description="Disordered" evidence="6">
    <location>
        <begin position="40"/>
        <end position="62"/>
    </location>
</feature>
<reference evidence="9" key="2">
    <citation type="submission" date="2022-05" db="EMBL/GenBank/DDBJ databases">
        <authorList>
            <person name="Kim J.-S."/>
            <person name="Lee K."/>
            <person name="Suh M."/>
            <person name="Eom M."/>
            <person name="Kim J.-S."/>
            <person name="Kim D.-S."/>
            <person name="Ko S.-H."/>
            <person name="Shin Y."/>
            <person name="Lee J.-S."/>
        </authorList>
    </citation>
    <scope>NUCLEOTIDE SEQUENCE</scope>
    <source>
        <strain evidence="9">N237</strain>
    </source>
</reference>
<dbReference type="SUPFAM" id="SSF46557">
    <property type="entry name" value="GreA transcript cleavage protein, N-terminal domain"/>
    <property type="match status" value="1"/>
</dbReference>
<dbReference type="Proteomes" id="UP001056336">
    <property type="component" value="Chromosome"/>
</dbReference>
<dbReference type="SUPFAM" id="SSF54534">
    <property type="entry name" value="FKBP-like"/>
    <property type="match status" value="1"/>
</dbReference>
<evidence type="ECO:0000256" key="5">
    <source>
        <dbReference type="HAMAP-Rule" id="MF_00105"/>
    </source>
</evidence>
<feature type="domain" description="Transcription elongation factor GreA/GreB N-terminal" evidence="8">
    <location>
        <begin position="11"/>
        <end position="79"/>
    </location>
</feature>
<evidence type="ECO:0000256" key="2">
    <source>
        <dbReference type="ARBA" id="ARBA00023125"/>
    </source>
</evidence>
<keyword evidence="1 5" id="KW-0805">Transcription regulation</keyword>
<dbReference type="InterPro" id="IPR028624">
    <property type="entry name" value="Tscrpt_elong_fac_GreA/B"/>
</dbReference>
<evidence type="ECO:0000313" key="10">
    <source>
        <dbReference type="Proteomes" id="UP001056336"/>
    </source>
</evidence>
<keyword evidence="9" id="KW-0251">Elongation factor</keyword>
<proteinExistence type="inferred from homology"/>
<dbReference type="PIRSF" id="PIRSF006092">
    <property type="entry name" value="GreA_GreB"/>
    <property type="match status" value="1"/>
</dbReference>
<reference evidence="9" key="1">
    <citation type="journal article" date="2018" name="Int. J. Syst. Evol. Microbiol.">
        <title>Jatrophihabitans telluris sp. nov., isolated from sediment soil of lava forest wetlands and the emended description of the genus Jatrophihabitans.</title>
        <authorList>
            <person name="Lee K.C."/>
            <person name="Suh M.K."/>
            <person name="Eom M.K."/>
            <person name="Kim K.K."/>
            <person name="Kim J.S."/>
            <person name="Kim D.S."/>
            <person name="Ko S.H."/>
            <person name="Shin Y.K."/>
            <person name="Lee J.S."/>
        </authorList>
    </citation>
    <scope>NUCLEOTIDE SEQUENCE</scope>
    <source>
        <strain evidence="9">N237</strain>
    </source>
</reference>
<feature type="domain" description="Transcription elongation factor GreA/GreB C-terminal" evidence="7">
    <location>
        <begin position="86"/>
        <end position="159"/>
    </location>
</feature>
<dbReference type="EMBL" id="CP097332">
    <property type="protein sequence ID" value="UQX89455.1"/>
    <property type="molecule type" value="Genomic_DNA"/>
</dbReference>
<dbReference type="InterPro" id="IPR022691">
    <property type="entry name" value="Tscrpt_elong_fac_GreA/B_N"/>
</dbReference>
<keyword evidence="2 5" id="KW-0238">DNA-binding</keyword>
<sequence length="165" mass="17809">MTSTDAAAVTWLTQDAYDRLSKELEDLIANRPAMAKEINDRREEGDLKENGGYHAAREEQGKAEGRILQLQQLLRTAKVGEAPTSDGTAGPGMVVTVRFAGDDEDETFLIGSREENETTDLDVYSSASPLGRALTGAKKGQTVSYETPNGKTLKLTLIDAKAFTG</sequence>
<dbReference type="InterPro" id="IPR023459">
    <property type="entry name" value="Tscrpt_elong_fac_GreA/B_fam"/>
</dbReference>
<dbReference type="Gene3D" id="1.10.287.180">
    <property type="entry name" value="Transcription elongation factor, GreA/GreB, N-terminal domain"/>
    <property type="match status" value="1"/>
</dbReference>
<gene>
    <name evidence="5 9" type="primary">greA</name>
    <name evidence="9" type="ORF">M6D93_05470</name>
</gene>
<dbReference type="Gene3D" id="3.10.50.30">
    <property type="entry name" value="Transcription elongation factor, GreA/GreB, C-terminal domain"/>
    <property type="match status" value="1"/>
</dbReference>
<name>A0ABY4R162_9ACTN</name>
<evidence type="ECO:0000256" key="1">
    <source>
        <dbReference type="ARBA" id="ARBA00023015"/>
    </source>
</evidence>